<feature type="compositionally biased region" description="Polar residues" evidence="1">
    <location>
        <begin position="1"/>
        <end position="12"/>
    </location>
</feature>
<dbReference type="AlphaFoldDB" id="J3PA02"/>
<reference evidence="3" key="4">
    <citation type="journal article" date="2015" name="G3 (Bethesda)">
        <title>Genome sequences of three phytopathogenic species of the Magnaporthaceae family of fungi.</title>
        <authorList>
            <person name="Okagaki L.H."/>
            <person name="Nunes C.C."/>
            <person name="Sailsbery J."/>
            <person name="Clay B."/>
            <person name="Brown D."/>
            <person name="John T."/>
            <person name="Oh Y."/>
            <person name="Young N."/>
            <person name="Fitzgerald M."/>
            <person name="Haas B.J."/>
            <person name="Zeng Q."/>
            <person name="Young S."/>
            <person name="Adiconis X."/>
            <person name="Fan L."/>
            <person name="Levin J.Z."/>
            <person name="Mitchell T.K."/>
            <person name="Okubara P.A."/>
            <person name="Farman M.L."/>
            <person name="Kohn L.M."/>
            <person name="Birren B."/>
            <person name="Ma L.-J."/>
            <person name="Dean R.A."/>
        </authorList>
    </citation>
    <scope>NUCLEOTIDE SEQUENCE</scope>
    <source>
        <strain evidence="3">R3-111a-1</strain>
    </source>
</reference>
<dbReference type="GeneID" id="20350784"/>
<dbReference type="EMBL" id="GL385399">
    <property type="protein sequence ID" value="EJT73488.1"/>
    <property type="molecule type" value="Genomic_DNA"/>
</dbReference>
<gene>
    <name evidence="3" type="primary">20350784</name>
    <name evidence="2" type="ORF">GGTG_10326</name>
</gene>
<evidence type="ECO:0000313" key="2">
    <source>
        <dbReference type="EMBL" id="EJT73488.1"/>
    </source>
</evidence>
<evidence type="ECO:0000313" key="3">
    <source>
        <dbReference type="EnsemblFungi" id="EJT73488"/>
    </source>
</evidence>
<reference evidence="3" key="5">
    <citation type="submission" date="2018-04" db="UniProtKB">
        <authorList>
            <consortium name="EnsemblFungi"/>
        </authorList>
    </citation>
    <scope>IDENTIFICATION</scope>
    <source>
        <strain evidence="3">R3-111a-1</strain>
    </source>
</reference>
<dbReference type="Proteomes" id="UP000006039">
    <property type="component" value="Unassembled WGS sequence"/>
</dbReference>
<dbReference type="VEuPathDB" id="FungiDB:GGTG_10326"/>
<dbReference type="HOGENOM" id="CLU_2622181_0_0_1"/>
<dbReference type="EnsemblFungi" id="EJT73488">
    <property type="protein sequence ID" value="EJT73488"/>
    <property type="gene ID" value="GGTG_10326"/>
</dbReference>
<proteinExistence type="predicted"/>
<dbReference type="RefSeq" id="XP_009226462.1">
    <property type="nucleotide sequence ID" value="XM_009228198.1"/>
</dbReference>
<protein>
    <submittedName>
        <fullName evidence="2 3">Uncharacterized protein</fullName>
    </submittedName>
</protein>
<sequence>MGYLSFSRQARSTAKRKSGSGGGELNTQDGRSARPQTPGITRRTPGGVGARRKEKGVWECVGGISPAQKRVGEWMGDD</sequence>
<evidence type="ECO:0000313" key="4">
    <source>
        <dbReference type="Proteomes" id="UP000006039"/>
    </source>
</evidence>
<feature type="region of interest" description="Disordered" evidence="1">
    <location>
        <begin position="1"/>
        <end position="56"/>
    </location>
</feature>
<reference evidence="4" key="1">
    <citation type="submission" date="2010-07" db="EMBL/GenBank/DDBJ databases">
        <title>The genome sequence of Gaeumannomyces graminis var. tritici strain R3-111a-1.</title>
        <authorList>
            <consortium name="The Broad Institute Genome Sequencing Platform"/>
            <person name="Ma L.-J."/>
            <person name="Dead R."/>
            <person name="Young S."/>
            <person name="Zeng Q."/>
            <person name="Koehrsen M."/>
            <person name="Alvarado L."/>
            <person name="Berlin A."/>
            <person name="Chapman S.B."/>
            <person name="Chen Z."/>
            <person name="Freedman E."/>
            <person name="Gellesch M."/>
            <person name="Goldberg J."/>
            <person name="Griggs A."/>
            <person name="Gujja S."/>
            <person name="Heilman E.R."/>
            <person name="Heiman D."/>
            <person name="Hepburn T."/>
            <person name="Howarth C."/>
            <person name="Jen D."/>
            <person name="Larson L."/>
            <person name="Mehta T."/>
            <person name="Neiman D."/>
            <person name="Pearson M."/>
            <person name="Roberts A."/>
            <person name="Saif S."/>
            <person name="Shea T."/>
            <person name="Shenoy N."/>
            <person name="Sisk P."/>
            <person name="Stolte C."/>
            <person name="Sykes S."/>
            <person name="Walk T."/>
            <person name="White J."/>
            <person name="Yandava C."/>
            <person name="Haas B."/>
            <person name="Nusbaum C."/>
            <person name="Birren B."/>
        </authorList>
    </citation>
    <scope>NUCLEOTIDE SEQUENCE [LARGE SCALE GENOMIC DNA]</scope>
    <source>
        <strain evidence="4">R3-111a-1</strain>
    </source>
</reference>
<reference evidence="2" key="3">
    <citation type="submission" date="2010-09" db="EMBL/GenBank/DDBJ databases">
        <title>Annotation of Gaeumannomyces graminis var. tritici R3-111a-1.</title>
        <authorList>
            <consortium name="The Broad Institute Genome Sequencing Platform"/>
            <person name="Ma L.-J."/>
            <person name="Dead R."/>
            <person name="Young S.K."/>
            <person name="Zeng Q."/>
            <person name="Gargeya S."/>
            <person name="Fitzgerald M."/>
            <person name="Haas B."/>
            <person name="Abouelleil A."/>
            <person name="Alvarado L."/>
            <person name="Arachchi H.M."/>
            <person name="Berlin A."/>
            <person name="Brown A."/>
            <person name="Chapman S.B."/>
            <person name="Chen Z."/>
            <person name="Dunbar C."/>
            <person name="Freedman E."/>
            <person name="Gearin G."/>
            <person name="Gellesch M."/>
            <person name="Goldberg J."/>
            <person name="Griggs A."/>
            <person name="Gujja S."/>
            <person name="Heiman D."/>
            <person name="Howarth C."/>
            <person name="Larson L."/>
            <person name="Lui A."/>
            <person name="MacDonald P.J.P."/>
            <person name="Mehta T."/>
            <person name="Montmayeur A."/>
            <person name="Murphy C."/>
            <person name="Neiman D."/>
            <person name="Pearson M."/>
            <person name="Priest M."/>
            <person name="Roberts A."/>
            <person name="Saif S."/>
            <person name="Shea T."/>
            <person name="Shenoy N."/>
            <person name="Sisk P."/>
            <person name="Stolte C."/>
            <person name="Sykes S."/>
            <person name="Yandava C."/>
            <person name="Wortman J."/>
            <person name="Nusbaum C."/>
            <person name="Birren B."/>
        </authorList>
    </citation>
    <scope>NUCLEOTIDE SEQUENCE</scope>
    <source>
        <strain evidence="2">R3-111a-1</strain>
    </source>
</reference>
<evidence type="ECO:0000256" key="1">
    <source>
        <dbReference type="SAM" id="MobiDB-lite"/>
    </source>
</evidence>
<reference evidence="2" key="2">
    <citation type="submission" date="2010-07" db="EMBL/GenBank/DDBJ databases">
        <authorList>
            <consortium name="The Broad Institute Genome Sequencing Platform"/>
            <consortium name="Broad Institute Genome Sequencing Center for Infectious Disease"/>
            <person name="Ma L.-J."/>
            <person name="Dead R."/>
            <person name="Young S."/>
            <person name="Zeng Q."/>
            <person name="Koehrsen M."/>
            <person name="Alvarado L."/>
            <person name="Berlin A."/>
            <person name="Chapman S.B."/>
            <person name="Chen Z."/>
            <person name="Freedman E."/>
            <person name="Gellesch M."/>
            <person name="Goldberg J."/>
            <person name="Griggs A."/>
            <person name="Gujja S."/>
            <person name="Heilman E.R."/>
            <person name="Heiman D."/>
            <person name="Hepburn T."/>
            <person name="Howarth C."/>
            <person name="Jen D."/>
            <person name="Larson L."/>
            <person name="Mehta T."/>
            <person name="Neiman D."/>
            <person name="Pearson M."/>
            <person name="Roberts A."/>
            <person name="Saif S."/>
            <person name="Shea T."/>
            <person name="Shenoy N."/>
            <person name="Sisk P."/>
            <person name="Stolte C."/>
            <person name="Sykes S."/>
            <person name="Walk T."/>
            <person name="White J."/>
            <person name="Yandava C."/>
            <person name="Haas B."/>
            <person name="Nusbaum C."/>
            <person name="Birren B."/>
        </authorList>
    </citation>
    <scope>NUCLEOTIDE SEQUENCE</scope>
    <source>
        <strain evidence="2">R3-111a-1</strain>
    </source>
</reference>
<feature type="compositionally biased region" description="Polar residues" evidence="1">
    <location>
        <begin position="25"/>
        <end position="39"/>
    </location>
</feature>
<accession>J3PA02</accession>
<name>J3PA02_GAET3</name>
<organism evidence="2">
    <name type="scientific">Gaeumannomyces tritici (strain R3-111a-1)</name>
    <name type="common">Wheat and barley take-all root rot fungus</name>
    <name type="synonym">Gaeumannomyces graminis var. tritici</name>
    <dbReference type="NCBI Taxonomy" id="644352"/>
    <lineage>
        <taxon>Eukaryota</taxon>
        <taxon>Fungi</taxon>
        <taxon>Dikarya</taxon>
        <taxon>Ascomycota</taxon>
        <taxon>Pezizomycotina</taxon>
        <taxon>Sordariomycetes</taxon>
        <taxon>Sordariomycetidae</taxon>
        <taxon>Magnaporthales</taxon>
        <taxon>Magnaporthaceae</taxon>
        <taxon>Gaeumannomyces</taxon>
    </lineage>
</organism>
<keyword evidence="4" id="KW-1185">Reference proteome</keyword>